<name>A0A2N3KV41_9PROT</name>
<gene>
    <name evidence="3" type="ORF">COO20_09985</name>
</gene>
<dbReference type="SUPFAM" id="SSF159594">
    <property type="entry name" value="XCC0632-like"/>
    <property type="match status" value="1"/>
</dbReference>
<dbReference type="OrthoDB" id="7064073at2"/>
<proteinExistence type="predicted"/>
<dbReference type="Pfam" id="PF03886">
    <property type="entry name" value="ABC_trans_aux"/>
    <property type="match status" value="1"/>
</dbReference>
<evidence type="ECO:0000259" key="2">
    <source>
        <dbReference type="Pfam" id="PF03886"/>
    </source>
</evidence>
<feature type="transmembrane region" description="Helical" evidence="1">
    <location>
        <begin position="21"/>
        <end position="40"/>
    </location>
</feature>
<dbReference type="AlphaFoldDB" id="A0A2N3KV41"/>
<sequence length="208" mass="23113">MTFASDRQKQGCGKLKRHLQMGVLAGMAVLLAACTVPQSGRYFVLSPVPPKHTIQSGVVKAVLGVGPVEFPSHLDRAQLVLRTGQNELYLRENDKWAEPLEETARRVLMQDLQDRLSPKRMEAFPWNSRDGVNWQIAVDVSNFEAQPDRTVRLNAQWKIVDVSSGEIVLSNHFDQRIKPASGDSAAIVAAMSQLWGQFADDISTAFTQ</sequence>
<reference evidence="3 4" key="1">
    <citation type="submission" date="2017-09" db="EMBL/GenBank/DDBJ databases">
        <title>Biodiversity and function of Thalassospira species in the particle-attached aromatic-hydrocarbon-degrading consortia from the surface seawater of the South China Sea.</title>
        <authorList>
            <person name="Dong C."/>
            <person name="Liu R."/>
            <person name="Shao Z."/>
        </authorList>
    </citation>
    <scope>NUCLEOTIDE SEQUENCE [LARGE SCALE GENOMIC DNA]</scope>
    <source>
        <strain evidence="3 4">CSC1P2</strain>
    </source>
</reference>
<dbReference type="RefSeq" id="WP_101266080.1">
    <property type="nucleotide sequence ID" value="NZ_NWTK01000005.1"/>
</dbReference>
<dbReference type="Proteomes" id="UP000233597">
    <property type="component" value="Unassembled WGS sequence"/>
</dbReference>
<feature type="domain" description="ABC-type transport auxiliary lipoprotein component" evidence="2">
    <location>
        <begin position="43"/>
        <end position="202"/>
    </location>
</feature>
<evidence type="ECO:0000313" key="3">
    <source>
        <dbReference type="EMBL" id="PKR54449.1"/>
    </source>
</evidence>
<comment type="caution">
    <text evidence="3">The sequence shown here is derived from an EMBL/GenBank/DDBJ whole genome shotgun (WGS) entry which is preliminary data.</text>
</comment>
<accession>A0A2N3KV41</accession>
<organism evidence="3 4">
    <name type="scientific">Thalassospira marina</name>
    <dbReference type="NCBI Taxonomy" id="2048283"/>
    <lineage>
        <taxon>Bacteria</taxon>
        <taxon>Pseudomonadati</taxon>
        <taxon>Pseudomonadota</taxon>
        <taxon>Alphaproteobacteria</taxon>
        <taxon>Rhodospirillales</taxon>
        <taxon>Thalassospiraceae</taxon>
        <taxon>Thalassospira</taxon>
    </lineage>
</organism>
<evidence type="ECO:0000313" key="4">
    <source>
        <dbReference type="Proteomes" id="UP000233597"/>
    </source>
</evidence>
<dbReference type="PROSITE" id="PS51257">
    <property type="entry name" value="PROKAR_LIPOPROTEIN"/>
    <property type="match status" value="1"/>
</dbReference>
<dbReference type="Gene3D" id="3.40.50.10610">
    <property type="entry name" value="ABC-type transport auxiliary lipoprotein component"/>
    <property type="match status" value="1"/>
</dbReference>
<dbReference type="EMBL" id="NWTK01000005">
    <property type="protein sequence ID" value="PKR54449.1"/>
    <property type="molecule type" value="Genomic_DNA"/>
</dbReference>
<keyword evidence="1" id="KW-0472">Membrane</keyword>
<evidence type="ECO:0000256" key="1">
    <source>
        <dbReference type="SAM" id="Phobius"/>
    </source>
</evidence>
<protein>
    <recommendedName>
        <fullName evidence="2">ABC-type transport auxiliary lipoprotein component domain-containing protein</fullName>
    </recommendedName>
</protein>
<keyword evidence="1" id="KW-0812">Transmembrane</keyword>
<keyword evidence="1" id="KW-1133">Transmembrane helix</keyword>
<dbReference type="InterPro" id="IPR005586">
    <property type="entry name" value="ABC_trans_aux"/>
</dbReference>